<accession>A0A917XYK0</accession>
<dbReference type="Gene3D" id="3.20.20.150">
    <property type="entry name" value="Divalent-metal-dependent TIM barrel enzymes"/>
    <property type="match status" value="1"/>
</dbReference>
<evidence type="ECO:0000313" key="3">
    <source>
        <dbReference type="Proteomes" id="UP000624041"/>
    </source>
</evidence>
<dbReference type="SUPFAM" id="SSF51658">
    <property type="entry name" value="Xylose isomerase-like"/>
    <property type="match status" value="1"/>
</dbReference>
<keyword evidence="3" id="KW-1185">Reference proteome</keyword>
<comment type="caution">
    <text evidence="2">The sequence shown here is derived from an EMBL/GenBank/DDBJ whole genome shotgun (WGS) entry which is preliminary data.</text>
</comment>
<evidence type="ECO:0000259" key="1">
    <source>
        <dbReference type="Pfam" id="PF01261"/>
    </source>
</evidence>
<dbReference type="RefSeq" id="WP_188857582.1">
    <property type="nucleotide sequence ID" value="NZ_BMOS01000015.1"/>
</dbReference>
<name>A0A917XYK0_9BACI</name>
<evidence type="ECO:0000313" key="2">
    <source>
        <dbReference type="EMBL" id="GGN59831.1"/>
    </source>
</evidence>
<dbReference type="Proteomes" id="UP000624041">
    <property type="component" value="Unassembled WGS sequence"/>
</dbReference>
<organism evidence="2 3">
    <name type="scientific">Oceanobacillus indicireducens</name>
    <dbReference type="NCBI Taxonomy" id="1004261"/>
    <lineage>
        <taxon>Bacteria</taxon>
        <taxon>Bacillati</taxon>
        <taxon>Bacillota</taxon>
        <taxon>Bacilli</taxon>
        <taxon>Bacillales</taxon>
        <taxon>Bacillaceae</taxon>
        <taxon>Oceanobacillus</taxon>
    </lineage>
</organism>
<proteinExistence type="predicted"/>
<dbReference type="InterPro" id="IPR013022">
    <property type="entry name" value="Xyl_isomerase-like_TIM-brl"/>
</dbReference>
<reference evidence="2" key="2">
    <citation type="submission" date="2020-09" db="EMBL/GenBank/DDBJ databases">
        <authorList>
            <person name="Sun Q."/>
            <person name="Ohkuma M."/>
        </authorList>
    </citation>
    <scope>NUCLEOTIDE SEQUENCE</scope>
    <source>
        <strain evidence="2">JCM 17251</strain>
    </source>
</reference>
<gene>
    <name evidence="2" type="ORF">GCM10007971_23340</name>
</gene>
<dbReference type="AlphaFoldDB" id="A0A917XYK0"/>
<reference evidence="2" key="1">
    <citation type="journal article" date="2014" name="Int. J. Syst. Evol. Microbiol.">
        <title>Complete genome sequence of Corynebacterium casei LMG S-19264T (=DSM 44701T), isolated from a smear-ripened cheese.</title>
        <authorList>
            <consortium name="US DOE Joint Genome Institute (JGI-PGF)"/>
            <person name="Walter F."/>
            <person name="Albersmeier A."/>
            <person name="Kalinowski J."/>
            <person name="Ruckert C."/>
        </authorList>
    </citation>
    <scope>NUCLEOTIDE SEQUENCE</scope>
    <source>
        <strain evidence="2">JCM 17251</strain>
    </source>
</reference>
<dbReference type="InterPro" id="IPR036237">
    <property type="entry name" value="Xyl_isomerase-like_sf"/>
</dbReference>
<feature type="domain" description="Xylose isomerase-like TIM barrel" evidence="1">
    <location>
        <begin position="34"/>
        <end position="273"/>
    </location>
</feature>
<protein>
    <recommendedName>
        <fullName evidence="1">Xylose isomerase-like TIM barrel domain-containing protein</fullName>
    </recommendedName>
</protein>
<sequence length="295" mass="34245">MTLGFSIENPALTDEFHQNILLGNHDSLKKFLNNLKEEGIESIEIRILRREDEENYQNAIQLIWDLGMEITIHGDISGPLTYHNFRELYPSMDYILAHFEKYQEKLVMPIHAYQAISDNEDRAELSEQTVEEFGNWINLIEREGIPLYIALENNRAKSSKVDPGDSIDGVMKMVNQINNRHLGICWDMGHYYSNLLKEANISDLPNETINQLPDSNFIEKVYHTHIHGLNEKGITHFPLTQKESLPLETYISALRKTGYNNTYNLELTLSRWDQEVTVQKQISNTIKRLREAVIT</sequence>
<dbReference type="Pfam" id="PF01261">
    <property type="entry name" value="AP_endonuc_2"/>
    <property type="match status" value="1"/>
</dbReference>
<dbReference type="EMBL" id="BMOS01000015">
    <property type="protein sequence ID" value="GGN59831.1"/>
    <property type="molecule type" value="Genomic_DNA"/>
</dbReference>